<protein>
    <recommendedName>
        <fullName evidence="2">Bet v I/Major latex protein domain-containing protein</fullName>
    </recommendedName>
</protein>
<dbReference type="InterPro" id="IPR052006">
    <property type="entry name" value="MLP-like"/>
</dbReference>
<sequence length="153" mass="17579">MAGICQIEADSEVKCKPHKYFEMIKYSLLHLPTIYPEGYTDAQIIEGDGVSEGSVRLWKYILPGTTEEEVVKCRTTKQDDKTMTLVLFVEEGSVHSRFKHIQVTVQVFPKGEGSLVKWIIEFEKHHGEVPDPHMYLDLFHNLNLKMDAYAHKA</sequence>
<keyword evidence="4" id="KW-1185">Reference proteome</keyword>
<dbReference type="PANTHER" id="PTHR31338">
    <property type="entry name" value="POLYKETIDE CYCLASE/DEHYDRASE AND LIPID TRANSPORT SUPERFAMILY PROTEIN"/>
    <property type="match status" value="1"/>
</dbReference>
<proteinExistence type="inferred from homology"/>
<dbReference type="SUPFAM" id="SSF55961">
    <property type="entry name" value="Bet v1-like"/>
    <property type="match status" value="1"/>
</dbReference>
<dbReference type="EMBL" id="JADFTS010000008">
    <property type="protein sequence ID" value="KAF9592033.1"/>
    <property type="molecule type" value="Genomic_DNA"/>
</dbReference>
<dbReference type="GO" id="GO:0006952">
    <property type="term" value="P:defense response"/>
    <property type="evidence" value="ECO:0007669"/>
    <property type="project" value="InterPro"/>
</dbReference>
<feature type="domain" description="Bet v I/Major latex protein" evidence="2">
    <location>
        <begin position="2"/>
        <end position="153"/>
    </location>
</feature>
<dbReference type="Proteomes" id="UP000631114">
    <property type="component" value="Unassembled WGS sequence"/>
</dbReference>
<dbReference type="SMART" id="SM01037">
    <property type="entry name" value="Bet_v_1"/>
    <property type="match status" value="1"/>
</dbReference>
<evidence type="ECO:0000256" key="1">
    <source>
        <dbReference type="ARBA" id="ARBA00038242"/>
    </source>
</evidence>
<gene>
    <name evidence="3" type="ORF">IFM89_011616</name>
</gene>
<name>A0A835H7L6_9MAGN</name>
<accession>A0A835H7L6</accession>
<comment type="caution">
    <text evidence="3">The sequence shown here is derived from an EMBL/GenBank/DDBJ whole genome shotgun (WGS) entry which is preliminary data.</text>
</comment>
<dbReference type="InterPro" id="IPR023393">
    <property type="entry name" value="START-like_dom_sf"/>
</dbReference>
<dbReference type="Gene3D" id="3.30.530.20">
    <property type="match status" value="1"/>
</dbReference>
<evidence type="ECO:0000313" key="4">
    <source>
        <dbReference type="Proteomes" id="UP000631114"/>
    </source>
</evidence>
<evidence type="ECO:0000259" key="2">
    <source>
        <dbReference type="SMART" id="SM01037"/>
    </source>
</evidence>
<dbReference type="AlphaFoldDB" id="A0A835H7L6"/>
<comment type="similarity">
    <text evidence="1">Belongs to the MLP family.</text>
</comment>
<dbReference type="Pfam" id="PF00407">
    <property type="entry name" value="Bet_v_1"/>
    <property type="match status" value="1"/>
</dbReference>
<dbReference type="OrthoDB" id="1858121at2759"/>
<evidence type="ECO:0000313" key="3">
    <source>
        <dbReference type="EMBL" id="KAF9592033.1"/>
    </source>
</evidence>
<dbReference type="InterPro" id="IPR000916">
    <property type="entry name" value="Bet_v_I/MLP"/>
</dbReference>
<dbReference type="PANTHER" id="PTHR31338:SF16">
    <property type="entry name" value="POLYKETIDE CYCLASE_DEHYDRASE AND LIPID TRANSPORT SUPERFAMILY PROTEIN"/>
    <property type="match status" value="1"/>
</dbReference>
<organism evidence="3 4">
    <name type="scientific">Coptis chinensis</name>
    <dbReference type="NCBI Taxonomy" id="261450"/>
    <lineage>
        <taxon>Eukaryota</taxon>
        <taxon>Viridiplantae</taxon>
        <taxon>Streptophyta</taxon>
        <taxon>Embryophyta</taxon>
        <taxon>Tracheophyta</taxon>
        <taxon>Spermatophyta</taxon>
        <taxon>Magnoliopsida</taxon>
        <taxon>Ranunculales</taxon>
        <taxon>Ranunculaceae</taxon>
        <taxon>Coptidoideae</taxon>
        <taxon>Coptis</taxon>
    </lineage>
</organism>
<reference evidence="3 4" key="1">
    <citation type="submission" date="2020-10" db="EMBL/GenBank/DDBJ databases">
        <title>The Coptis chinensis genome and diversification of protoberbering-type alkaloids.</title>
        <authorList>
            <person name="Wang B."/>
            <person name="Shu S."/>
            <person name="Song C."/>
            <person name="Liu Y."/>
        </authorList>
    </citation>
    <scope>NUCLEOTIDE SEQUENCE [LARGE SCALE GENOMIC DNA]</scope>
    <source>
        <strain evidence="3">HL-2020</strain>
        <tissue evidence="3">Leaf</tissue>
    </source>
</reference>